<dbReference type="InterPro" id="IPR035437">
    <property type="entry name" value="SNase_OB-fold_sf"/>
</dbReference>
<dbReference type="SMART" id="SM00318">
    <property type="entry name" value="SNc"/>
    <property type="match status" value="1"/>
</dbReference>
<feature type="domain" description="TNase-like" evidence="2">
    <location>
        <begin position="152"/>
        <end position="315"/>
    </location>
</feature>
<accession>A0ABY2Z0I7</accession>
<name>A0ABY2Z0I7_9BACT</name>
<dbReference type="Gene3D" id="2.40.50.90">
    <property type="match status" value="1"/>
</dbReference>
<protein>
    <submittedName>
        <fullName evidence="3">Thermonuclease family protein</fullName>
    </submittedName>
</protein>
<dbReference type="EMBL" id="VHHP01000001">
    <property type="protein sequence ID" value="TPR54660.1"/>
    <property type="molecule type" value="Genomic_DNA"/>
</dbReference>
<evidence type="ECO:0000256" key="1">
    <source>
        <dbReference type="SAM" id="SignalP"/>
    </source>
</evidence>
<reference evidence="3" key="1">
    <citation type="submission" date="2019-06" db="EMBL/GenBank/DDBJ databases">
        <title>Mycoplasma neophronis type strain whole genome sequence.</title>
        <authorList>
            <person name="Spergser J."/>
        </authorList>
    </citation>
    <scope>NUCLEOTIDE SEQUENCE [LARGE SCALE GENOMIC DNA]</scope>
    <source>
        <strain evidence="3">DSM 24097</strain>
    </source>
</reference>
<dbReference type="InterPro" id="IPR016071">
    <property type="entry name" value="Staphylococal_nuclease_OB-fold"/>
</dbReference>
<dbReference type="PROSITE" id="PS50830">
    <property type="entry name" value="TNASE_3"/>
    <property type="match status" value="1"/>
</dbReference>
<keyword evidence="1" id="KW-0732">Signal</keyword>
<evidence type="ECO:0000313" key="4">
    <source>
        <dbReference type="Proteomes" id="UP000316851"/>
    </source>
</evidence>
<feature type="signal peptide" evidence="1">
    <location>
        <begin position="1"/>
        <end position="25"/>
    </location>
</feature>
<organism evidence="3 4">
    <name type="scientific">Metamycoplasma neophronis</name>
    <dbReference type="NCBI Taxonomy" id="872983"/>
    <lineage>
        <taxon>Bacteria</taxon>
        <taxon>Bacillati</taxon>
        <taxon>Mycoplasmatota</taxon>
        <taxon>Mycoplasmoidales</taxon>
        <taxon>Metamycoplasmataceae</taxon>
        <taxon>Metamycoplasma</taxon>
    </lineage>
</organism>
<keyword evidence="4" id="KW-1185">Reference proteome</keyword>
<evidence type="ECO:0000313" key="3">
    <source>
        <dbReference type="EMBL" id="TPR54660.1"/>
    </source>
</evidence>
<comment type="caution">
    <text evidence="3">The sequence shown here is derived from an EMBL/GenBank/DDBJ whole genome shotgun (WGS) entry which is preliminary data.</text>
</comment>
<proteinExistence type="predicted"/>
<dbReference type="PROSITE" id="PS51257">
    <property type="entry name" value="PROKAR_LIPOPROTEIN"/>
    <property type="match status" value="1"/>
</dbReference>
<gene>
    <name evidence="3" type="ORF">FJR74_00085</name>
</gene>
<dbReference type="Proteomes" id="UP000316851">
    <property type="component" value="Unassembled WGS sequence"/>
</dbReference>
<dbReference type="SUPFAM" id="SSF50199">
    <property type="entry name" value="Staphylococcal nuclease"/>
    <property type="match status" value="1"/>
</dbReference>
<dbReference type="Pfam" id="PF00565">
    <property type="entry name" value="SNase"/>
    <property type="match status" value="1"/>
</dbReference>
<evidence type="ECO:0000259" key="2">
    <source>
        <dbReference type="PROSITE" id="PS50830"/>
    </source>
</evidence>
<feature type="chain" id="PRO_5047429012" evidence="1">
    <location>
        <begin position="26"/>
        <end position="327"/>
    </location>
</feature>
<sequence>MKHKKIFLALASALSITSLPIVSVACLNKSKNEPNRKEYDESHNQSNDASNLVINGHKITQPDESSSKILKELYNGITTLYYSYSNIIYAPSIEKNLENLLNNSITIYEQNAEDELLQNQLNKINKTLDSSYGIKPIDFEKYQQSSEDEIGKLTKVNILKIRDGDTFSADNGKTYRFSGIDTPETHKKEPNGEWIDTTGSQYKYGKLAEKFTTDILQNAKEVYVMPQKTISPSNDETHQYWDRYKRIVAIIYYRNKNNNKVYCLNEQIVYFGKARMGYISLNKKSNFFTSNKDYYHELAKASDFAQFNKLGIYSDDVDYNEIYPPRS</sequence>
<dbReference type="RefSeq" id="WP_140914513.1">
    <property type="nucleotide sequence ID" value="NZ_VHHP01000001.1"/>
</dbReference>